<evidence type="ECO:0000256" key="6">
    <source>
        <dbReference type="ARBA" id="ARBA00022670"/>
    </source>
</evidence>
<sequence>MALDNRDEEKQKLFTRRAAVIGGGQLALFTVLAGRMYYLQVIESQEYEILAEENRVNVRLLPPLRGEIVDRFGEKLASNRQNFRVVLIPEQTDDVEATLEKLSEIIDISERTRKRVLREVRQKRGFVPLTVAENLEWETFAEINIHTPDLPGLTPEVGDTRHYPYGEDLAHVVGYVAAVTDRDFEGEDDPLLQLPGFRVGRSGVERMLEKELRGQAGNSRVEVNAYGRVIRELAKNPGTPGDEVVLTLDMDIQRYATERVRGESASIVVMDVVTGELVSIVSAPGFDPNLFNIGLSQAEWEGLTNNELNPLVNKTLAGQYPPGSTFKMVVALAALDAGVIAPNRTIFCSGKVSLGSHDFHCWKRGGHGPMDMVDAIKHSCNVYFYEIGKRLGIDKIEKMARRFGLGDQLAVDMAGEKAGNIPSAGWKRATTGVPWQQGETLNASIGQGYVLTTPLQLATMAARIANGGTAVRPWLVRSVGGQLREMPQAVPMGIPPAHISIIQRGMNEVVNVPGGTAFRSRLPLENAAMAGKTGTALVRRISREERARGVLKNDELPWKFRDHALFVGYGPVENPRYAISVIVDHGGGGSAAAAPVAKDVMTRVLTRDPMNMAAYEQVPGGGNGLSRRAALTGRRSGGGG</sequence>
<dbReference type="GO" id="GO:0071555">
    <property type="term" value="P:cell wall organization"/>
    <property type="evidence" value="ECO:0007669"/>
    <property type="project" value="UniProtKB-KW"/>
</dbReference>
<keyword evidence="10" id="KW-0573">Peptidoglycan synthesis</keyword>
<dbReference type="OrthoDB" id="9766847at2"/>
<dbReference type="EMBL" id="WXYQ01000009">
    <property type="protein sequence ID" value="NBG96562.1"/>
    <property type="molecule type" value="Genomic_DNA"/>
</dbReference>
<dbReference type="SUPFAM" id="SSF56601">
    <property type="entry name" value="beta-lactamase/transpeptidase-like"/>
    <property type="match status" value="1"/>
</dbReference>
<dbReference type="FunFam" id="3.40.710.10:FF:000024">
    <property type="entry name" value="Penicillin-binding protein 2"/>
    <property type="match status" value="1"/>
</dbReference>
<evidence type="ECO:0000256" key="14">
    <source>
        <dbReference type="SAM" id="MobiDB-lite"/>
    </source>
</evidence>
<comment type="subcellular location">
    <subcellularLocation>
        <location evidence="2">Cell membrane</location>
    </subcellularLocation>
    <subcellularLocation>
        <location evidence="1">Membrane</location>
        <topology evidence="1">Single-pass membrane protein</topology>
    </subcellularLocation>
</comment>
<evidence type="ECO:0000256" key="5">
    <source>
        <dbReference type="ARBA" id="ARBA00022645"/>
    </source>
</evidence>
<dbReference type="GO" id="GO:0009252">
    <property type="term" value="P:peptidoglycan biosynthetic process"/>
    <property type="evidence" value="ECO:0007669"/>
    <property type="project" value="UniProtKB-KW"/>
</dbReference>
<keyword evidence="11 15" id="KW-1133">Transmembrane helix</keyword>
<keyword evidence="5 18" id="KW-0121">Carboxypeptidase</keyword>
<dbReference type="InterPro" id="IPR050515">
    <property type="entry name" value="Beta-lactam/transpept"/>
</dbReference>
<dbReference type="PANTHER" id="PTHR30627:SF2">
    <property type="entry name" value="PEPTIDOGLYCAN D,D-TRANSPEPTIDASE MRDA"/>
    <property type="match status" value="1"/>
</dbReference>
<dbReference type="Gene3D" id="3.30.1390.30">
    <property type="entry name" value="Penicillin-binding protein 2a, domain 3"/>
    <property type="match status" value="1"/>
</dbReference>
<dbReference type="PANTHER" id="PTHR30627">
    <property type="entry name" value="PEPTIDOGLYCAN D,D-TRANSPEPTIDASE"/>
    <property type="match status" value="1"/>
</dbReference>
<dbReference type="GO" id="GO:0009002">
    <property type="term" value="F:serine-type D-Ala-D-Ala carboxypeptidase activity"/>
    <property type="evidence" value="ECO:0007669"/>
    <property type="project" value="UniProtKB-EC"/>
</dbReference>
<evidence type="ECO:0000256" key="12">
    <source>
        <dbReference type="ARBA" id="ARBA00023136"/>
    </source>
</evidence>
<keyword evidence="13" id="KW-0961">Cell wall biogenesis/degradation</keyword>
<dbReference type="GO" id="GO:0008658">
    <property type="term" value="F:penicillin binding"/>
    <property type="evidence" value="ECO:0007669"/>
    <property type="project" value="InterPro"/>
</dbReference>
<evidence type="ECO:0000256" key="15">
    <source>
        <dbReference type="SAM" id="Phobius"/>
    </source>
</evidence>
<evidence type="ECO:0000313" key="18">
    <source>
        <dbReference type="EMBL" id="NBG96562.1"/>
    </source>
</evidence>
<feature type="domain" description="Penicillin-binding protein dimerisation" evidence="17">
    <location>
        <begin position="62"/>
        <end position="233"/>
    </location>
</feature>
<evidence type="ECO:0000259" key="17">
    <source>
        <dbReference type="Pfam" id="PF03717"/>
    </source>
</evidence>
<keyword evidence="8 18" id="KW-0378">Hydrolase</keyword>
<dbReference type="EC" id="3.4.16.4" evidence="18"/>
<dbReference type="InterPro" id="IPR036138">
    <property type="entry name" value="PBP_dimer_sf"/>
</dbReference>
<dbReference type="RefSeq" id="WP_160588613.1">
    <property type="nucleotide sequence ID" value="NZ_BMHN01000001.1"/>
</dbReference>
<accession>A0A845QDA5</accession>
<keyword evidence="3" id="KW-1003">Cell membrane</keyword>
<keyword evidence="12 15" id="KW-0472">Membrane</keyword>
<protein>
    <submittedName>
        <fullName evidence="18">Penicillin-binding protein 2</fullName>
        <ecNumber evidence="18">3.4.16.4</ecNumber>
    </submittedName>
</protein>
<feature type="domain" description="Penicillin-binding protein transpeptidase" evidence="16">
    <location>
        <begin position="266"/>
        <end position="601"/>
    </location>
</feature>
<keyword evidence="19" id="KW-1185">Reference proteome</keyword>
<evidence type="ECO:0000259" key="16">
    <source>
        <dbReference type="Pfam" id="PF00905"/>
    </source>
</evidence>
<dbReference type="GO" id="GO:0008360">
    <property type="term" value="P:regulation of cell shape"/>
    <property type="evidence" value="ECO:0007669"/>
    <property type="project" value="UniProtKB-KW"/>
</dbReference>
<evidence type="ECO:0000256" key="11">
    <source>
        <dbReference type="ARBA" id="ARBA00022989"/>
    </source>
</evidence>
<dbReference type="Proteomes" id="UP000470384">
    <property type="component" value="Unassembled WGS sequence"/>
</dbReference>
<dbReference type="GO" id="GO:0071972">
    <property type="term" value="F:peptidoglycan L,D-transpeptidase activity"/>
    <property type="evidence" value="ECO:0007669"/>
    <property type="project" value="TreeGrafter"/>
</dbReference>
<dbReference type="InterPro" id="IPR005311">
    <property type="entry name" value="PBP_dimer"/>
</dbReference>
<dbReference type="InterPro" id="IPR012338">
    <property type="entry name" value="Beta-lactam/transpept-like"/>
</dbReference>
<evidence type="ECO:0000256" key="3">
    <source>
        <dbReference type="ARBA" id="ARBA00022475"/>
    </source>
</evidence>
<name>A0A845QDA5_9HYPH</name>
<dbReference type="Gene3D" id="3.40.710.10">
    <property type="entry name" value="DD-peptidase/beta-lactamase superfamily"/>
    <property type="match status" value="1"/>
</dbReference>
<keyword evidence="9" id="KW-0133">Cell shape</keyword>
<organism evidence="18 19">
    <name type="scientific">Pyruvatibacter mobilis</name>
    <dbReference type="NCBI Taxonomy" id="1712261"/>
    <lineage>
        <taxon>Bacteria</taxon>
        <taxon>Pseudomonadati</taxon>
        <taxon>Pseudomonadota</taxon>
        <taxon>Alphaproteobacteria</taxon>
        <taxon>Hyphomicrobiales</taxon>
        <taxon>Parvibaculaceae</taxon>
        <taxon>Pyruvatibacter</taxon>
    </lineage>
</organism>
<dbReference type="NCBIfam" id="TIGR03423">
    <property type="entry name" value="pbp2_mrdA"/>
    <property type="match status" value="1"/>
</dbReference>
<dbReference type="InterPro" id="IPR001460">
    <property type="entry name" value="PCN-bd_Tpept"/>
</dbReference>
<evidence type="ECO:0000256" key="4">
    <source>
        <dbReference type="ARBA" id="ARBA00022519"/>
    </source>
</evidence>
<dbReference type="GO" id="GO:0006508">
    <property type="term" value="P:proteolysis"/>
    <property type="evidence" value="ECO:0007669"/>
    <property type="project" value="UniProtKB-KW"/>
</dbReference>
<evidence type="ECO:0000256" key="2">
    <source>
        <dbReference type="ARBA" id="ARBA00004236"/>
    </source>
</evidence>
<evidence type="ECO:0000256" key="9">
    <source>
        <dbReference type="ARBA" id="ARBA00022960"/>
    </source>
</evidence>
<dbReference type="Pfam" id="PF03717">
    <property type="entry name" value="PBP_dimer"/>
    <property type="match status" value="1"/>
</dbReference>
<evidence type="ECO:0000256" key="7">
    <source>
        <dbReference type="ARBA" id="ARBA00022692"/>
    </source>
</evidence>
<evidence type="ECO:0000256" key="8">
    <source>
        <dbReference type="ARBA" id="ARBA00022801"/>
    </source>
</evidence>
<keyword evidence="6" id="KW-0645">Protease</keyword>
<evidence type="ECO:0000256" key="1">
    <source>
        <dbReference type="ARBA" id="ARBA00004167"/>
    </source>
</evidence>
<evidence type="ECO:0000256" key="13">
    <source>
        <dbReference type="ARBA" id="ARBA00023316"/>
    </source>
</evidence>
<dbReference type="AlphaFoldDB" id="A0A845QDA5"/>
<proteinExistence type="predicted"/>
<dbReference type="GeneID" id="300654074"/>
<dbReference type="InterPro" id="IPR017790">
    <property type="entry name" value="Penicillin-binding_protein_2"/>
</dbReference>
<dbReference type="Gene3D" id="3.90.1310.10">
    <property type="entry name" value="Penicillin-binding protein 2a (Domain 2)"/>
    <property type="match status" value="1"/>
</dbReference>
<gene>
    <name evidence="18" type="primary">mrdA</name>
    <name evidence="18" type="ORF">GTQ45_12540</name>
</gene>
<dbReference type="GO" id="GO:0005886">
    <property type="term" value="C:plasma membrane"/>
    <property type="evidence" value="ECO:0007669"/>
    <property type="project" value="UniProtKB-SubCell"/>
</dbReference>
<feature type="transmembrane region" description="Helical" evidence="15">
    <location>
        <begin position="20"/>
        <end position="38"/>
    </location>
</feature>
<evidence type="ECO:0000313" key="19">
    <source>
        <dbReference type="Proteomes" id="UP000470384"/>
    </source>
</evidence>
<keyword evidence="7 15" id="KW-0812">Transmembrane</keyword>
<keyword evidence="4" id="KW-0997">Cell inner membrane</keyword>
<reference evidence="18 19" key="1">
    <citation type="journal article" date="2016" name="Int. J. Syst. Evol. Microbiol.">
        <title>Pyruvatibacter mobilis gen. nov., sp. nov., a marine bacterium from the culture broth of Picochlorum sp. 122.</title>
        <authorList>
            <person name="Wang G."/>
            <person name="Tang M."/>
            <person name="Wu H."/>
            <person name="Dai S."/>
            <person name="Li T."/>
            <person name="Chen C."/>
            <person name="He H."/>
            <person name="Fan J."/>
            <person name="Xiang W."/>
            <person name="Li X."/>
        </authorList>
    </citation>
    <scope>NUCLEOTIDE SEQUENCE [LARGE SCALE GENOMIC DNA]</scope>
    <source>
        <strain evidence="18 19">GYP-11</strain>
    </source>
</reference>
<comment type="caution">
    <text evidence="18">The sequence shown here is derived from an EMBL/GenBank/DDBJ whole genome shotgun (WGS) entry which is preliminary data.</text>
</comment>
<dbReference type="Pfam" id="PF00905">
    <property type="entry name" value="Transpeptidase"/>
    <property type="match status" value="1"/>
</dbReference>
<evidence type="ECO:0000256" key="10">
    <source>
        <dbReference type="ARBA" id="ARBA00022984"/>
    </source>
</evidence>
<feature type="region of interest" description="Disordered" evidence="14">
    <location>
        <begin position="617"/>
        <end position="640"/>
    </location>
</feature>
<dbReference type="SUPFAM" id="SSF56519">
    <property type="entry name" value="Penicillin binding protein dimerisation domain"/>
    <property type="match status" value="1"/>
</dbReference>